<feature type="region of interest" description="Disordered" evidence="1">
    <location>
        <begin position="321"/>
        <end position="342"/>
    </location>
</feature>
<dbReference type="EMBL" id="CP088295">
    <property type="protein sequence ID" value="UUY04364.1"/>
    <property type="molecule type" value="Genomic_DNA"/>
</dbReference>
<keyword evidence="2" id="KW-0482">Metalloprotease</keyword>
<name>A0ABY5PI56_9ACTN</name>
<dbReference type="NCBIfam" id="TIGR03883">
    <property type="entry name" value="DUF2342_F420"/>
    <property type="match status" value="1"/>
</dbReference>
<reference evidence="3" key="1">
    <citation type="submission" date="2021-11" db="EMBL/GenBank/DDBJ databases">
        <title>Cultivation dependent microbiological survey of springs from the worlds oldest radium mine currently devoted to the extraction of radon-saturated water.</title>
        <authorList>
            <person name="Kapinusova G."/>
            <person name="Smrhova T."/>
            <person name="Strejcek M."/>
            <person name="Suman J."/>
            <person name="Jani K."/>
            <person name="Pajer P."/>
            <person name="Uhlik O."/>
        </authorList>
    </citation>
    <scope>NUCLEOTIDE SEQUENCE [LARGE SCALE GENOMIC DNA]</scope>
    <source>
        <strain evidence="3">J379</strain>
    </source>
</reference>
<dbReference type="Proteomes" id="UP001058860">
    <property type="component" value="Chromosome"/>
</dbReference>
<sequence>MLDPNFAAKMAVTLAGGAGEPGLPPVDLITVCDTAHARITDATGLVAAQALPPPEWVDREAWAAANAVSLSRLLEPITDRAGQDMGPLAGPLRAAAGGLATAEAGALLGLVAKRVLGQYDLTLTDPDVPARLLFVGPNILDAAAKLDADAGELLTWIALHEVTHAVQFSAVTWLRPHLAEILEELLGSLDVEVDWGALLKLPSASELRDAVDTVRERGLASFLGPARGDLLDRLQARMALIEGHAEWTMDAVAGELVPNLEELRAALDRRRAERSGLLRFADRLLGLDLKMRQYEEGRAFCEAVVALGGPELLSHAWAEPETAPGPQELADPEAWRARVSRA</sequence>
<dbReference type="InterPro" id="IPR018766">
    <property type="entry name" value="Zinicin_2"/>
</dbReference>
<keyword evidence="2" id="KW-0378">Hydrolase</keyword>
<organism evidence="2 3">
    <name type="scientific">Svornostia abyssi</name>
    <dbReference type="NCBI Taxonomy" id="2898438"/>
    <lineage>
        <taxon>Bacteria</taxon>
        <taxon>Bacillati</taxon>
        <taxon>Actinomycetota</taxon>
        <taxon>Thermoleophilia</taxon>
        <taxon>Solirubrobacterales</taxon>
        <taxon>Baekduiaceae</taxon>
        <taxon>Svornostia</taxon>
    </lineage>
</organism>
<dbReference type="GO" id="GO:0008237">
    <property type="term" value="F:metallopeptidase activity"/>
    <property type="evidence" value="ECO:0007669"/>
    <property type="project" value="UniProtKB-KW"/>
</dbReference>
<gene>
    <name evidence="2" type="ORF">LRS13_02200</name>
</gene>
<dbReference type="Gene3D" id="1.20.150.30">
    <property type="entry name" value="Zincin-like metallopeptidase, N-terminal domain"/>
    <property type="match status" value="1"/>
</dbReference>
<evidence type="ECO:0000256" key="1">
    <source>
        <dbReference type="SAM" id="MobiDB-lite"/>
    </source>
</evidence>
<dbReference type="InterPro" id="IPR022454">
    <property type="entry name" value="CHP03883_F420-assoc"/>
</dbReference>
<dbReference type="PANTHER" id="PTHR39420:SF1">
    <property type="entry name" value="HYDROLASE"/>
    <property type="match status" value="1"/>
</dbReference>
<proteinExistence type="predicted"/>
<dbReference type="PANTHER" id="PTHR39420">
    <property type="match status" value="1"/>
</dbReference>
<keyword evidence="3" id="KW-1185">Reference proteome</keyword>
<keyword evidence="2" id="KW-0645">Protease</keyword>
<dbReference type="RefSeq" id="WP_353864852.1">
    <property type="nucleotide sequence ID" value="NZ_CP088295.1"/>
</dbReference>
<evidence type="ECO:0000313" key="3">
    <source>
        <dbReference type="Proteomes" id="UP001058860"/>
    </source>
</evidence>
<dbReference type="InterPro" id="IPR042271">
    <property type="entry name" value="Zinicin_2_N"/>
</dbReference>
<evidence type="ECO:0000313" key="2">
    <source>
        <dbReference type="EMBL" id="UUY04364.1"/>
    </source>
</evidence>
<dbReference type="SUPFAM" id="SSF55486">
    <property type="entry name" value="Metalloproteases ('zincins'), catalytic domain"/>
    <property type="match status" value="1"/>
</dbReference>
<dbReference type="NCBIfam" id="TIGR03624">
    <property type="entry name" value="putative hydrolase"/>
    <property type="match status" value="1"/>
</dbReference>
<accession>A0ABY5PI56</accession>
<protein>
    <submittedName>
        <fullName evidence="2">Zinc-dependent metalloprotease</fullName>
    </submittedName>
</protein>
<dbReference type="Pfam" id="PF10103">
    <property type="entry name" value="Zincin_2"/>
    <property type="match status" value="1"/>
</dbReference>